<evidence type="ECO:0000313" key="5">
    <source>
        <dbReference type="EMBL" id="MBB4678228.1"/>
    </source>
</evidence>
<name>A0A7W7CEB1_9PSEU</name>
<dbReference type="Gene3D" id="2.60.120.200">
    <property type="match status" value="2"/>
</dbReference>
<keyword evidence="2" id="KW-1015">Disulfide bond</keyword>
<evidence type="ECO:0000256" key="2">
    <source>
        <dbReference type="ARBA" id="ARBA00023157"/>
    </source>
</evidence>
<keyword evidence="6" id="KW-1185">Reference proteome</keyword>
<evidence type="ECO:0000256" key="1">
    <source>
        <dbReference type="ARBA" id="ARBA00022729"/>
    </source>
</evidence>
<accession>A0A7W7CEB1</accession>
<feature type="signal peptide" evidence="3">
    <location>
        <begin position="1"/>
        <end position="34"/>
    </location>
</feature>
<sequence>MTAAVLRHVRRRVGVVGMVAVLAGSAVLALPAVAAPAGPAQRVEIESERTETAQVFREPDGSRTLEQHPRPVRVRAGAGWRAPDTTLRTESDGRVSPVAAALPITFSGGGRGPFARIGQAGSALELSWPDPLPRPTLAGASATYAEVLPGVDLRVTAEVSGFTHLLVVRTAEAARQPRLAKLTFGTRADGLTMATGERGGLTATVPDGKVVFRAPQAQMWDSPSTGPRAPGATGAAARRVEMPVELGRGTLSVTPDRAMLADPATRFPVYIDPGWDGEPGGWGLIYGAPDSYRNQAYWRGDGDGIAKVGYSNWERPTVLARSFFQYDVQSLKNRRISIGRSSFDVFQSYAPSCQARWTELWQTKTYEPWTTWESQPDGVRKLGEHNVARGYNAACPGDWLGFDVHAAAVDAVGGNGFVTLMLRARDEGDPMAWRKYHANPKLVINYNTYPDQPGELNAAGKPCAVQPQEPHLRITTPQLNATVGDPDGGMVAAEFEWWIRGERPVGSVRTATQHSGSPFSATIPAGTFGDGSRIGWRVRAFDGELFGDWSSWCDVTIDLTSPRTAPEVSSADYPAEQNGGGIGKTGWFTLSAPGEADIAEFRYRLTTTELRTVPAVNGKATVPLTPPRDQRNIAEVYAVDKAGNISPKRSYGFFVRSTRFPPVRHWRLDGKLPSTTVPDALASGATGSFSQGPVSWTAGRDGDALLFDGRDGQLGLGPKSTVHTGDSFSVSAWVRLDRLDGPWQTAVSQDGTHASGFYLQYRSDERRWAFTMPEADQHNFGKDRVSADVPVRQGVWTHLVGVYDSAAEQSLRIYVDGRFAGAAEHKARWHAGGEVRIGRGKYNGAAVDFLAGAVDDVRIYDRVLGDGRINPGDRVAEGSDVHTLSTKWLQESGQWLAEENSGRVAGDVSGNYREAGFQGGVAWAPGRVGTAVRFNGIDGHLSTSGPAVRTDTSFTVSGWAKADSYGAQSMTLVSQDGDRASGFSLGYDGARGRWAFGMNRTDGDGAVLDAAVSGTGPKPGVWTHLAGRYDAAAEELQLFVDGKPEGLHRFRATWSAGGGLKIGRAKADGAPLRHWRGEVDEVRIVGGLRTEDQLKEETALPWTGRPLIRDGLNRYYGHNRDHFTTGGAGAGGAAPPGYHLEHELGWFAPEGAPNTLTLYSCLTGENQFTSAEANCEGFRRLATLGQIYRNPPAGEPTVPLQRCRTEGGEHFESTHPDCEGKTVEHRLGYLRAYAPLVRYAQQDQPGDHLTSVGGVPTGYRAEWRMGILPFIPQPGTKALELCLDGTDAFTALETDCGGKTKLRTLGWIHTEPPAGKESARLLRCRLPNGERFDSTDPGCEGQTPDGVLGYLITRL</sequence>
<evidence type="ECO:0000259" key="4">
    <source>
        <dbReference type="SMART" id="SM00560"/>
    </source>
</evidence>
<organism evidence="5 6">
    <name type="scientific">Crossiella cryophila</name>
    <dbReference type="NCBI Taxonomy" id="43355"/>
    <lineage>
        <taxon>Bacteria</taxon>
        <taxon>Bacillati</taxon>
        <taxon>Actinomycetota</taxon>
        <taxon>Actinomycetes</taxon>
        <taxon>Pseudonocardiales</taxon>
        <taxon>Pseudonocardiaceae</taxon>
        <taxon>Crossiella</taxon>
    </lineage>
</organism>
<comment type="caution">
    <text evidence="5">The sequence shown here is derived from an EMBL/GenBank/DDBJ whole genome shotgun (WGS) entry which is preliminary data.</text>
</comment>
<feature type="domain" description="LamG-like jellyroll fold" evidence="4">
    <location>
        <begin position="952"/>
        <end position="1092"/>
    </location>
</feature>
<feature type="domain" description="LamG-like jellyroll fold" evidence="4">
    <location>
        <begin position="726"/>
        <end position="867"/>
    </location>
</feature>
<protein>
    <recommendedName>
        <fullName evidence="4">LamG-like jellyroll fold domain-containing protein</fullName>
    </recommendedName>
</protein>
<keyword evidence="1 3" id="KW-0732">Signal</keyword>
<dbReference type="InterPro" id="IPR042837">
    <property type="entry name" value="PTX3"/>
</dbReference>
<dbReference type="EMBL" id="JACHMH010000001">
    <property type="protein sequence ID" value="MBB4678228.1"/>
    <property type="molecule type" value="Genomic_DNA"/>
</dbReference>
<proteinExistence type="predicted"/>
<reference evidence="5 6" key="1">
    <citation type="submission" date="2020-08" db="EMBL/GenBank/DDBJ databases">
        <title>Sequencing the genomes of 1000 actinobacteria strains.</title>
        <authorList>
            <person name="Klenk H.-P."/>
        </authorList>
    </citation>
    <scope>NUCLEOTIDE SEQUENCE [LARGE SCALE GENOMIC DNA]</scope>
    <source>
        <strain evidence="5 6">DSM 44230</strain>
    </source>
</reference>
<dbReference type="RefSeq" id="WP_185004085.1">
    <property type="nucleotide sequence ID" value="NZ_BAAAUI010000004.1"/>
</dbReference>
<gene>
    <name evidence="5" type="ORF">HNR67_004346</name>
</gene>
<evidence type="ECO:0000256" key="3">
    <source>
        <dbReference type="SAM" id="SignalP"/>
    </source>
</evidence>
<dbReference type="PANTHER" id="PTHR46943:SF1">
    <property type="entry name" value="PENTRAXIN-RELATED PROTEIN PTX3"/>
    <property type="match status" value="1"/>
</dbReference>
<dbReference type="Pfam" id="PF13385">
    <property type="entry name" value="Laminin_G_3"/>
    <property type="match status" value="2"/>
</dbReference>
<dbReference type="InterPro" id="IPR006558">
    <property type="entry name" value="LamG-like"/>
</dbReference>
<dbReference type="Proteomes" id="UP000533598">
    <property type="component" value="Unassembled WGS sequence"/>
</dbReference>
<dbReference type="SUPFAM" id="SSF49899">
    <property type="entry name" value="Concanavalin A-like lectins/glucanases"/>
    <property type="match status" value="2"/>
</dbReference>
<feature type="chain" id="PRO_5031160501" description="LamG-like jellyroll fold domain-containing protein" evidence="3">
    <location>
        <begin position="35"/>
        <end position="1355"/>
    </location>
</feature>
<dbReference type="PANTHER" id="PTHR46943">
    <property type="entry name" value="PENTRAXIN-RELATED PROTEIN PTX3"/>
    <property type="match status" value="1"/>
</dbReference>
<dbReference type="SMART" id="SM00560">
    <property type="entry name" value="LamGL"/>
    <property type="match status" value="2"/>
</dbReference>
<dbReference type="GO" id="GO:0006955">
    <property type="term" value="P:immune response"/>
    <property type="evidence" value="ECO:0007669"/>
    <property type="project" value="InterPro"/>
</dbReference>
<evidence type="ECO:0000313" key="6">
    <source>
        <dbReference type="Proteomes" id="UP000533598"/>
    </source>
</evidence>
<dbReference type="InterPro" id="IPR013320">
    <property type="entry name" value="ConA-like_dom_sf"/>
</dbReference>